<dbReference type="InterPro" id="IPR012337">
    <property type="entry name" value="RNaseH-like_sf"/>
</dbReference>
<proteinExistence type="predicted"/>
<dbReference type="VEuPathDB" id="FungiDB:TSTA_084790"/>
<keyword evidence="4" id="KW-0862">Zinc</keyword>
<dbReference type="AlphaFoldDB" id="B8M0F1"/>
<comment type="subcellular location">
    <subcellularLocation>
        <location evidence="1">Nucleus</location>
    </subcellularLocation>
</comment>
<dbReference type="PANTHER" id="PTHR46481">
    <property type="entry name" value="ZINC FINGER BED DOMAIN-CONTAINING PROTEIN 4"/>
    <property type="match status" value="1"/>
</dbReference>
<name>B8M0F1_TALSN</name>
<gene>
    <name evidence="6" type="ORF">TSTA_084790</name>
</gene>
<sequence>MDLRIHFPASANGYKIFAIIGHWITADFQPQHRFLDFQEIEGPDTGENLVSIIYKVLCELDIRAKLLSITGDNASNNLAIAEILYDLLKADYEQGNIQQAIRYQGEDSKLIQYDVTTRWNSSYCMLNDAWNLFDLLQEVQDRERNFKDFDIDIANAVKSAMTKYNKHYTLMDDSCDILYIITLLDPQFKKLVLEHELQDEAKDIITAMQEQLEIQYSITYKPELSIASEEPGPSAAFQNPYKTIVQR</sequence>
<dbReference type="GeneID" id="8106085"/>
<dbReference type="EMBL" id="EQ962653">
    <property type="protein sequence ID" value="EED21248.1"/>
    <property type="molecule type" value="Genomic_DNA"/>
</dbReference>
<accession>B8M0F1</accession>
<evidence type="ECO:0000256" key="3">
    <source>
        <dbReference type="ARBA" id="ARBA00022771"/>
    </source>
</evidence>
<keyword evidence="2" id="KW-0479">Metal-binding</keyword>
<dbReference type="STRING" id="441959.B8M0F1"/>
<evidence type="ECO:0000313" key="6">
    <source>
        <dbReference type="EMBL" id="EED21248.1"/>
    </source>
</evidence>
<dbReference type="GO" id="GO:0008270">
    <property type="term" value="F:zinc ion binding"/>
    <property type="evidence" value="ECO:0007669"/>
    <property type="project" value="UniProtKB-KW"/>
</dbReference>
<dbReference type="RefSeq" id="XP_002478211.1">
    <property type="nucleotide sequence ID" value="XM_002478166.1"/>
</dbReference>
<keyword evidence="3" id="KW-0863">Zinc-finger</keyword>
<evidence type="ECO:0008006" key="8">
    <source>
        <dbReference type="Google" id="ProtNLM"/>
    </source>
</evidence>
<dbReference type="InterPro" id="IPR052035">
    <property type="entry name" value="ZnF_BED_domain_contain"/>
</dbReference>
<dbReference type="Proteomes" id="UP000001745">
    <property type="component" value="Unassembled WGS sequence"/>
</dbReference>
<evidence type="ECO:0000256" key="1">
    <source>
        <dbReference type="ARBA" id="ARBA00004123"/>
    </source>
</evidence>
<dbReference type="SUPFAM" id="SSF53098">
    <property type="entry name" value="Ribonuclease H-like"/>
    <property type="match status" value="1"/>
</dbReference>
<evidence type="ECO:0000256" key="2">
    <source>
        <dbReference type="ARBA" id="ARBA00022723"/>
    </source>
</evidence>
<keyword evidence="7" id="KW-1185">Reference proteome</keyword>
<evidence type="ECO:0000256" key="4">
    <source>
        <dbReference type="ARBA" id="ARBA00022833"/>
    </source>
</evidence>
<dbReference type="PANTHER" id="PTHR46481:SF10">
    <property type="entry name" value="ZINC FINGER BED DOMAIN-CONTAINING PROTEIN 39"/>
    <property type="match status" value="1"/>
</dbReference>
<protein>
    <recommendedName>
        <fullName evidence="8">DUF659 domain-containing protein</fullName>
    </recommendedName>
</protein>
<evidence type="ECO:0000313" key="7">
    <source>
        <dbReference type="Proteomes" id="UP000001745"/>
    </source>
</evidence>
<dbReference type="eggNOG" id="KOG1121">
    <property type="taxonomic scope" value="Eukaryota"/>
</dbReference>
<dbReference type="PhylomeDB" id="B8M0F1"/>
<evidence type="ECO:0000256" key="5">
    <source>
        <dbReference type="ARBA" id="ARBA00023242"/>
    </source>
</evidence>
<dbReference type="HOGENOM" id="CLU_1125163_0_0_1"/>
<dbReference type="GO" id="GO:0005634">
    <property type="term" value="C:nucleus"/>
    <property type="evidence" value="ECO:0007669"/>
    <property type="project" value="UniProtKB-SubCell"/>
</dbReference>
<organism evidence="6 7">
    <name type="scientific">Talaromyces stipitatus (strain ATCC 10500 / CBS 375.48 / QM 6759 / NRRL 1006)</name>
    <name type="common">Penicillium stipitatum</name>
    <dbReference type="NCBI Taxonomy" id="441959"/>
    <lineage>
        <taxon>Eukaryota</taxon>
        <taxon>Fungi</taxon>
        <taxon>Dikarya</taxon>
        <taxon>Ascomycota</taxon>
        <taxon>Pezizomycotina</taxon>
        <taxon>Eurotiomycetes</taxon>
        <taxon>Eurotiomycetidae</taxon>
        <taxon>Eurotiales</taxon>
        <taxon>Trichocomaceae</taxon>
        <taxon>Talaromyces</taxon>
        <taxon>Talaromyces sect. Talaromyces</taxon>
    </lineage>
</organism>
<keyword evidence="5" id="KW-0539">Nucleus</keyword>
<dbReference type="InParanoid" id="B8M0F1"/>
<dbReference type="OrthoDB" id="3252425at2759"/>
<reference evidence="7" key="1">
    <citation type="journal article" date="2015" name="Genome Announc.">
        <title>Genome sequence of the AIDS-associated pathogen Penicillium marneffei (ATCC18224) and its near taxonomic relative Talaromyces stipitatus (ATCC10500).</title>
        <authorList>
            <person name="Nierman W.C."/>
            <person name="Fedorova-Abrams N.D."/>
            <person name="Andrianopoulos A."/>
        </authorList>
    </citation>
    <scope>NUCLEOTIDE SEQUENCE [LARGE SCALE GENOMIC DNA]</scope>
    <source>
        <strain evidence="7">ATCC 10500 / CBS 375.48 / QM 6759 / NRRL 1006</strain>
    </source>
</reference>